<name>A0A1V8SJM4_9PEZI</name>
<protein>
    <submittedName>
        <fullName evidence="2">Uncharacterized protein</fullName>
    </submittedName>
</protein>
<comment type="caution">
    <text evidence="2">The sequence shown here is derived from an EMBL/GenBank/DDBJ whole genome shotgun (WGS) entry which is preliminary data.</text>
</comment>
<organism evidence="2 3">
    <name type="scientific">Cryoendolithus antarcticus</name>
    <dbReference type="NCBI Taxonomy" id="1507870"/>
    <lineage>
        <taxon>Eukaryota</taxon>
        <taxon>Fungi</taxon>
        <taxon>Dikarya</taxon>
        <taxon>Ascomycota</taxon>
        <taxon>Pezizomycotina</taxon>
        <taxon>Dothideomycetes</taxon>
        <taxon>Dothideomycetidae</taxon>
        <taxon>Cladosporiales</taxon>
        <taxon>Cladosporiaceae</taxon>
        <taxon>Cryoendolithus</taxon>
    </lineage>
</organism>
<proteinExistence type="predicted"/>
<evidence type="ECO:0000313" key="3">
    <source>
        <dbReference type="Proteomes" id="UP000192596"/>
    </source>
</evidence>
<dbReference type="AlphaFoldDB" id="A0A1V8SJM4"/>
<dbReference type="EMBL" id="NAJO01000040">
    <property type="protein sequence ID" value="OQN99356.1"/>
    <property type="molecule type" value="Genomic_DNA"/>
</dbReference>
<keyword evidence="3" id="KW-1185">Reference proteome</keyword>
<evidence type="ECO:0000256" key="1">
    <source>
        <dbReference type="SAM" id="MobiDB-lite"/>
    </source>
</evidence>
<sequence length="180" mass="19690">MSTATVAQEAQAAKPRAASPTKLSRAPSPAKSTTSSEVFPNYDSAYSNSTTYVLLVPVPLLNDHDLPSLTAARSATSSQGDRYSNDCRATDPYANSPEDQEMLDQMEKAMEVASASTEGLSPYDTDLKHLHTAVEAAKLDFKVWEQGEGNKEIQSQVLRRLAQTWFPGDRYGMPETKVEE</sequence>
<accession>A0A1V8SJM4</accession>
<feature type="compositionally biased region" description="Low complexity" evidence="1">
    <location>
        <begin position="7"/>
        <end position="18"/>
    </location>
</feature>
<gene>
    <name evidence="2" type="ORF">B0A48_14333</name>
</gene>
<feature type="region of interest" description="Disordered" evidence="1">
    <location>
        <begin position="71"/>
        <end position="97"/>
    </location>
</feature>
<evidence type="ECO:0000313" key="2">
    <source>
        <dbReference type="EMBL" id="OQN99356.1"/>
    </source>
</evidence>
<feature type="region of interest" description="Disordered" evidence="1">
    <location>
        <begin position="1"/>
        <end position="43"/>
    </location>
</feature>
<dbReference type="Proteomes" id="UP000192596">
    <property type="component" value="Unassembled WGS sequence"/>
</dbReference>
<reference evidence="3" key="1">
    <citation type="submission" date="2017-03" db="EMBL/GenBank/DDBJ databases">
        <title>Genomes of endolithic fungi from Antarctica.</title>
        <authorList>
            <person name="Coleine C."/>
            <person name="Masonjones S."/>
            <person name="Stajich J.E."/>
        </authorList>
    </citation>
    <scope>NUCLEOTIDE SEQUENCE [LARGE SCALE GENOMIC DNA]</scope>
    <source>
        <strain evidence="3">CCFEE 5527</strain>
    </source>
</reference>
<feature type="compositionally biased region" description="Polar residues" evidence="1">
    <location>
        <begin position="30"/>
        <end position="43"/>
    </location>
</feature>
<feature type="compositionally biased region" description="Polar residues" evidence="1">
    <location>
        <begin position="71"/>
        <end position="82"/>
    </location>
</feature>
<dbReference type="InParanoid" id="A0A1V8SJM4"/>